<keyword evidence="2" id="KW-0645">Protease</keyword>
<evidence type="ECO:0000259" key="1">
    <source>
        <dbReference type="SMART" id="SM00631"/>
    </source>
</evidence>
<keyword evidence="2" id="KW-0121">Carboxypeptidase</keyword>
<dbReference type="InterPro" id="IPR000834">
    <property type="entry name" value="Peptidase_M14"/>
</dbReference>
<evidence type="ECO:0000313" key="3">
    <source>
        <dbReference type="Proteomes" id="UP000182011"/>
    </source>
</evidence>
<organism evidence="2 3">
    <name type="scientific">Candidatus Kryptonium thompsonii</name>
    <dbReference type="NCBI Taxonomy" id="1633631"/>
    <lineage>
        <taxon>Bacteria</taxon>
        <taxon>Pseudomonadati</taxon>
        <taxon>Candidatus Kryptoniota</taxon>
        <taxon>Candidatus Kryptonium</taxon>
    </lineage>
</organism>
<dbReference type="SUPFAM" id="SSF52317">
    <property type="entry name" value="Class I glutamine amidotransferase-like"/>
    <property type="match status" value="1"/>
</dbReference>
<protein>
    <submittedName>
        <fullName evidence="2">Zinc carboxypeptidase</fullName>
    </submittedName>
</protein>
<keyword evidence="2" id="KW-0378">Hydrolase</keyword>
<dbReference type="Pfam" id="PF00246">
    <property type="entry name" value="Peptidase_M14"/>
    <property type="match status" value="1"/>
</dbReference>
<name>A0A0S4N6B4_9BACT</name>
<dbReference type="STRING" id="1633631.GCA_001442925_01457"/>
<dbReference type="SUPFAM" id="SSF53187">
    <property type="entry name" value="Zn-dependent exopeptidases"/>
    <property type="match status" value="1"/>
</dbReference>
<dbReference type="GO" id="GO:0006508">
    <property type="term" value="P:proteolysis"/>
    <property type="evidence" value="ECO:0007669"/>
    <property type="project" value="InterPro"/>
</dbReference>
<dbReference type="Gene3D" id="3.40.630.10">
    <property type="entry name" value="Zn peptidases"/>
    <property type="match status" value="1"/>
</dbReference>
<dbReference type="Gene3D" id="3.40.50.880">
    <property type="match status" value="1"/>
</dbReference>
<evidence type="ECO:0000313" key="2">
    <source>
        <dbReference type="EMBL" id="CUU06328.1"/>
    </source>
</evidence>
<dbReference type="GO" id="GO:0004181">
    <property type="term" value="F:metallocarboxypeptidase activity"/>
    <property type="evidence" value="ECO:0007669"/>
    <property type="project" value="InterPro"/>
</dbReference>
<dbReference type="EMBL" id="FAOP01000006">
    <property type="protein sequence ID" value="CUU06328.1"/>
    <property type="molecule type" value="Genomic_DNA"/>
</dbReference>
<dbReference type="InterPro" id="IPR029062">
    <property type="entry name" value="Class_I_gatase-like"/>
</dbReference>
<dbReference type="GO" id="GO:0008270">
    <property type="term" value="F:zinc ion binding"/>
    <property type="evidence" value="ECO:0007669"/>
    <property type="project" value="InterPro"/>
</dbReference>
<accession>A0A0S4N6B4</accession>
<dbReference type="Proteomes" id="UP000182011">
    <property type="component" value="Unassembled WGS sequence"/>
</dbReference>
<proteinExistence type="predicted"/>
<dbReference type="SMART" id="SM00631">
    <property type="entry name" value="Zn_pept"/>
    <property type="match status" value="1"/>
</dbReference>
<sequence length="899" mass="103755">MKKSLALIFLTFLGFSVLICDDFKFWKGGVYNPAISTPKQILGYEIGDFITEHYEMERYIDALAKSSNRVKVIKYGESYERRGMYLLVISSPENLSRLDEIRGNIKKLTDPRITSESEAKRIAESNPIIVWLNYSVDGDETCAFEAGIQVAYQLCAGEDETTKKILKDAVVIINLPHNPDSHQKAVSWFKATFVGKYGNPDPYASEHRGDWRMKTNYNHYLIDLNRDAFACSQIETQKVVEQLHYWNPQVFADHHGETKNMFFVPYAPPVNLNIPATTKKWAQVIGLNIARGFDDYGWSYYTGEVFDLHYPGYWDSYPALNGAIGMTFETDAGGRKGFQFEREDETVITFKEGIHHHFIASMKTLEAAVNHRSEILFDFYKFRQTALEEAKREQYKQFVIVPDKDKEKTSRFIELCLKHGIEVYEAKESFTSASARSYFDKTTTKKTFRKGVFIIPMYQPQKRLLKTLFEPDPQMEEEFLKEAKFAYEYNKKLGKNVRRLPLGFYDVTAWNLPIAWGIECYLTEDEAKVKVERVNQKPEFNFYIPTDTPKYAYVFKYDTDASAKMLAKLLTYDFKVGVASRYFYSETGEFFPRGAVIVRVERNRHIQDFHQKIKTFAKEFGVDLYTINTAYTERGIDLGSNWVVELKKPKIAVLTEEPVSQTSYGAIWYLFERVYEYSFTPIRWDYFSSVDLYRYNVLIIPDANANQLKKLLGDDGVKKLKEWISNGGVLVTLKNASVFPTLKGVEFTTSKLLGEGSSEDDEYEEKKPAEAKDTVKVKEKKVAERIEFTPGAIMRVKLDTLHFLSFGYGDEIAVHIYSSLIFEKSKDGANPGVFADKDVRISGFVWEDMEKKFPGKAYLIEEPVGRGKVIMFADDPNFRLYWQSLNRLFLNSVLLSPSF</sequence>
<dbReference type="AlphaFoldDB" id="A0A0S4N6B4"/>
<reference evidence="2 3" key="1">
    <citation type="submission" date="2015-11" db="EMBL/GenBank/DDBJ databases">
        <authorList>
            <person name="Zhang Y."/>
            <person name="Guo Z."/>
        </authorList>
    </citation>
    <scope>NUCLEOTIDE SEQUENCE [LARGE SCALE GENOMIC DNA]</scope>
    <source>
        <strain evidence="2">JGI-4</strain>
    </source>
</reference>
<gene>
    <name evidence="2" type="ORF">JGI4_01462</name>
</gene>
<feature type="domain" description="Peptidase M14" evidence="1">
    <location>
        <begin position="52"/>
        <end position="352"/>
    </location>
</feature>